<dbReference type="EMBL" id="CAKXZS010000089">
    <property type="protein sequence ID" value="CAH2408131.1"/>
    <property type="molecule type" value="Genomic_DNA"/>
</dbReference>
<name>A0ABN8KCY8_9HYPH</name>
<proteinExistence type="predicted"/>
<evidence type="ECO:0000313" key="1">
    <source>
        <dbReference type="EMBL" id="CAH2408131.1"/>
    </source>
</evidence>
<sequence length="79" mass="9199">MRSATRRKLLGRRLVDDFDGQVRMDRVARLSTRFTERDWARHTPLWSTKSSSLLAARWRPLLVPQGDVHGNFPPGWSPK</sequence>
<dbReference type="Proteomes" id="UP001152604">
    <property type="component" value="Unassembled WGS sequence"/>
</dbReference>
<reference evidence="1" key="1">
    <citation type="submission" date="2022-03" db="EMBL/GenBank/DDBJ databases">
        <authorList>
            <person name="Brunel B."/>
        </authorList>
    </citation>
    <scope>NUCLEOTIDE SEQUENCE</scope>
    <source>
        <strain evidence="1">STM4922sample</strain>
    </source>
</reference>
<comment type="caution">
    <text evidence="1">The sequence shown here is derived from an EMBL/GenBank/DDBJ whole genome shotgun (WGS) entry which is preliminary data.</text>
</comment>
<protein>
    <submittedName>
        <fullName evidence="1">Uncharacterized protein</fullName>
    </submittedName>
</protein>
<gene>
    <name evidence="1" type="ORF">MES4922_90074</name>
</gene>
<evidence type="ECO:0000313" key="2">
    <source>
        <dbReference type="Proteomes" id="UP001152604"/>
    </source>
</evidence>
<organism evidence="1 2">
    <name type="scientific">Mesorhizobium ventifaucium</name>
    <dbReference type="NCBI Taxonomy" id="666020"/>
    <lineage>
        <taxon>Bacteria</taxon>
        <taxon>Pseudomonadati</taxon>
        <taxon>Pseudomonadota</taxon>
        <taxon>Alphaproteobacteria</taxon>
        <taxon>Hyphomicrobiales</taxon>
        <taxon>Phyllobacteriaceae</taxon>
        <taxon>Mesorhizobium</taxon>
    </lineage>
</organism>
<keyword evidence="2" id="KW-1185">Reference proteome</keyword>
<accession>A0ABN8KCY8</accession>